<evidence type="ECO:0000256" key="1">
    <source>
        <dbReference type="SAM" id="MobiDB-lite"/>
    </source>
</evidence>
<evidence type="ECO:0000313" key="3">
    <source>
        <dbReference type="Proteomes" id="UP000419743"/>
    </source>
</evidence>
<accession>A0A7M4DMR3</accession>
<proteinExistence type="predicted"/>
<sequence>MVDMARKSRRRPYDEPHPELDVESVLRGRARTETRADGSRWAVRPVQGSDKTYRCPGCAQEIAPGVAHVVAWGDDHLFGAEAALSERRHWHTACWQARDRRRPG</sequence>
<evidence type="ECO:0000313" key="2">
    <source>
        <dbReference type="EMBL" id="VZO38708.1"/>
    </source>
</evidence>
<evidence type="ECO:0008006" key="4">
    <source>
        <dbReference type="Google" id="ProtNLM"/>
    </source>
</evidence>
<reference evidence="2 3" key="1">
    <citation type="submission" date="2019-11" db="EMBL/GenBank/DDBJ databases">
        <authorList>
            <person name="Criscuolo A."/>
        </authorList>
    </citation>
    <scope>NUCLEOTIDE SEQUENCE [LARGE SCALE GENOMIC DNA]</scope>
    <source>
        <strain evidence="2">CIP111667</strain>
    </source>
</reference>
<dbReference type="Proteomes" id="UP000419743">
    <property type="component" value="Unassembled WGS sequence"/>
</dbReference>
<protein>
    <recommendedName>
        <fullName evidence="4">ATP/GTP-binding protein</fullName>
    </recommendedName>
</protein>
<organism evidence="2 3">
    <name type="scientific">Occultella aeris</name>
    <dbReference type="NCBI Taxonomy" id="2761496"/>
    <lineage>
        <taxon>Bacteria</taxon>
        <taxon>Bacillati</taxon>
        <taxon>Actinomycetota</taxon>
        <taxon>Actinomycetes</taxon>
        <taxon>Micrococcales</taxon>
        <taxon>Ruaniaceae</taxon>
        <taxon>Occultella</taxon>
    </lineage>
</organism>
<keyword evidence="3" id="KW-1185">Reference proteome</keyword>
<gene>
    <name evidence="2" type="ORF">HALOF300_03440</name>
</gene>
<comment type="caution">
    <text evidence="2">The sequence shown here is derived from an EMBL/GenBank/DDBJ whole genome shotgun (WGS) entry which is preliminary data.</text>
</comment>
<dbReference type="EMBL" id="CACRYJ010000050">
    <property type="protein sequence ID" value="VZO38708.1"/>
    <property type="molecule type" value="Genomic_DNA"/>
</dbReference>
<dbReference type="AlphaFoldDB" id="A0A7M4DMR3"/>
<name>A0A7M4DMR3_9MICO</name>
<feature type="region of interest" description="Disordered" evidence="1">
    <location>
        <begin position="1"/>
        <end position="20"/>
    </location>
</feature>